<dbReference type="Pfam" id="PF07995">
    <property type="entry name" value="GSDH"/>
    <property type="match status" value="1"/>
</dbReference>
<dbReference type="GO" id="GO:0016491">
    <property type="term" value="F:oxidoreductase activity"/>
    <property type="evidence" value="ECO:0007669"/>
    <property type="project" value="UniProtKB-KW"/>
</dbReference>
<gene>
    <name evidence="3" type="primary">yliI_2</name>
    <name evidence="3" type="ORF">JAN5088_00539</name>
</gene>
<dbReference type="SUPFAM" id="SSF50952">
    <property type="entry name" value="Soluble quinoprotein glucose dehydrogenase"/>
    <property type="match status" value="1"/>
</dbReference>
<evidence type="ECO:0000313" key="4">
    <source>
        <dbReference type="Proteomes" id="UP000048908"/>
    </source>
</evidence>
<dbReference type="EMBL" id="CXPG01000011">
    <property type="protein sequence ID" value="CTQ31780.1"/>
    <property type="molecule type" value="Genomic_DNA"/>
</dbReference>
<dbReference type="InterPro" id="IPR011042">
    <property type="entry name" value="6-blade_b-propeller_TolB-like"/>
</dbReference>
<feature type="signal peptide" evidence="1">
    <location>
        <begin position="1"/>
        <end position="20"/>
    </location>
</feature>
<evidence type="ECO:0000313" key="3">
    <source>
        <dbReference type="EMBL" id="CTQ31780.1"/>
    </source>
</evidence>
<dbReference type="InterPro" id="IPR011041">
    <property type="entry name" value="Quinoprot_gluc/sorb_DH_b-prop"/>
</dbReference>
<dbReference type="OrthoDB" id="9770043at2"/>
<keyword evidence="1" id="KW-0732">Signal</keyword>
<dbReference type="Gene3D" id="2.120.10.30">
    <property type="entry name" value="TolB, C-terminal domain"/>
    <property type="match status" value="1"/>
</dbReference>
<dbReference type="RefSeq" id="WP_055681258.1">
    <property type="nucleotide sequence ID" value="NZ_CXPG01000011.1"/>
</dbReference>
<keyword evidence="3" id="KW-0560">Oxidoreductase</keyword>
<dbReference type="AlphaFoldDB" id="A0A0M6XKS0"/>
<feature type="domain" description="Glucose/Sorbosone dehydrogenase" evidence="2">
    <location>
        <begin position="61"/>
        <end position="390"/>
    </location>
</feature>
<evidence type="ECO:0000259" key="2">
    <source>
        <dbReference type="Pfam" id="PF07995"/>
    </source>
</evidence>
<feature type="chain" id="PRO_5005806883" evidence="1">
    <location>
        <begin position="21"/>
        <end position="395"/>
    </location>
</feature>
<evidence type="ECO:0000256" key="1">
    <source>
        <dbReference type="SAM" id="SignalP"/>
    </source>
</evidence>
<name>A0A0M6XKS0_9RHOB</name>
<organism evidence="3 4">
    <name type="scientific">Jannaschia rubra</name>
    <dbReference type="NCBI Taxonomy" id="282197"/>
    <lineage>
        <taxon>Bacteria</taxon>
        <taxon>Pseudomonadati</taxon>
        <taxon>Pseudomonadota</taxon>
        <taxon>Alphaproteobacteria</taxon>
        <taxon>Rhodobacterales</taxon>
        <taxon>Roseobacteraceae</taxon>
        <taxon>Jannaschia</taxon>
    </lineage>
</organism>
<accession>A0A0M6XKS0</accession>
<dbReference type="PANTHER" id="PTHR19328">
    <property type="entry name" value="HEDGEHOG-INTERACTING PROTEIN"/>
    <property type="match status" value="1"/>
</dbReference>
<dbReference type="Proteomes" id="UP000048908">
    <property type="component" value="Unassembled WGS sequence"/>
</dbReference>
<proteinExistence type="predicted"/>
<dbReference type="PANTHER" id="PTHR19328:SF75">
    <property type="entry name" value="ALDOSE SUGAR DEHYDROGENASE YLII"/>
    <property type="match status" value="1"/>
</dbReference>
<dbReference type="InterPro" id="IPR012938">
    <property type="entry name" value="Glc/Sorbosone_DH"/>
</dbReference>
<protein>
    <submittedName>
        <fullName evidence="3">Soluble aldose sugar dehydrogenase YliI</fullName>
        <ecNumber evidence="3">1.1.5.-</ecNumber>
    </submittedName>
</protein>
<keyword evidence="4" id="KW-1185">Reference proteome</keyword>
<reference evidence="3 4" key="1">
    <citation type="submission" date="2015-07" db="EMBL/GenBank/DDBJ databases">
        <authorList>
            <person name="Noorani M."/>
        </authorList>
    </citation>
    <scope>NUCLEOTIDE SEQUENCE [LARGE SCALE GENOMIC DNA]</scope>
    <source>
        <strain evidence="3 4">CECT 5088</strain>
    </source>
</reference>
<sequence>MRHLTLPLTLATLLPAAALAQGFTYGERNTDYPPAFPEQTRAPLTDSGIELATETLAGGLVHPWGIANLPDGGWLVTERAGRLRHLGADGTLSEPVEGIPEVLAEKQGGLLDVALAPDFADSRTIYLTYAKPIDGKSATAAARMTLSDDLASVSDVEDIFVQEPPSETPMHYGARVLFLDDGTVAITSGEHFTDDQRLYAQDLDKTYGKVIRVNPDGTVPEGNPFVDQDGAVDTIWSYGHRNIQGAAVADDGTFWTIEHGPAGGDELNRPEAGLNYGWPVISYGKRYDGGVVGSGGAAQEGMEQPVYFWDPVIAPGGMAFHSGETFSDWNGDLLIGSLKPGGVVRLSLEDGLVTEEERLLRDIGRVRDVEIQPDGSFVILTDFENGSVIRVTPAE</sequence>
<dbReference type="EC" id="1.1.5.-" evidence="3"/>